<feature type="region of interest" description="Disordered" evidence="1">
    <location>
        <begin position="1"/>
        <end position="28"/>
    </location>
</feature>
<dbReference type="HOGENOM" id="CLU_085762_0_0_1"/>
<keyword evidence="3" id="KW-1185">Reference proteome</keyword>
<dbReference type="RefSeq" id="XP_015700451.1">
    <property type="nucleotide sequence ID" value="XM_015846016.1"/>
</dbReference>
<feature type="region of interest" description="Disordered" evidence="1">
    <location>
        <begin position="190"/>
        <end position="223"/>
    </location>
</feature>
<feature type="compositionally biased region" description="Polar residues" evidence="1">
    <location>
        <begin position="205"/>
        <end position="214"/>
    </location>
</feature>
<sequence>MASEEHSPHGESTAGEEHSNGIHPAWNDLSNHGRATDINGGFLEREWVSPHLVHNRLFSVDGHTNSSMPTPVSLCDSTFLEARHSPSLSQSHSHHEISNRGIGDPANHPCLGISVPSTANYFQSDIFIFGHHHRQVPENNFPLEAVEGFGPRALNGVMQSNASVPRSTQLKLHVNIEPNPDGLLRLQLERGTSQNADTTERRRSWPSQRNSAQRSKPEQIERENHTIRLLRKEKKLSWRDVVTATNEEYGKNYSASCLQMRMTRMKQRSQHWSENNIQALHQVHNFLGIVKV</sequence>
<organism evidence="2 3">
    <name type="scientific">Paracoccidioides lutzii (strain ATCC MYA-826 / Pb01)</name>
    <name type="common">Paracoccidioides brasiliensis</name>
    <dbReference type="NCBI Taxonomy" id="502779"/>
    <lineage>
        <taxon>Eukaryota</taxon>
        <taxon>Fungi</taxon>
        <taxon>Dikarya</taxon>
        <taxon>Ascomycota</taxon>
        <taxon>Pezizomycotina</taxon>
        <taxon>Eurotiomycetes</taxon>
        <taxon>Eurotiomycetidae</taxon>
        <taxon>Onygenales</taxon>
        <taxon>Ajellomycetaceae</taxon>
        <taxon>Paracoccidioides</taxon>
    </lineage>
</organism>
<dbReference type="EMBL" id="KN294011">
    <property type="protein sequence ID" value="EEH36384.2"/>
    <property type="molecule type" value="Genomic_DNA"/>
</dbReference>
<proteinExistence type="predicted"/>
<dbReference type="eggNOG" id="ENOG502S91F">
    <property type="taxonomic scope" value="Eukaryota"/>
</dbReference>
<dbReference type="VEuPathDB" id="FungiDB:PAAG_06802"/>
<evidence type="ECO:0000313" key="3">
    <source>
        <dbReference type="Proteomes" id="UP000002059"/>
    </source>
</evidence>
<dbReference type="KEGG" id="pbl:PAAG_06802"/>
<protein>
    <submittedName>
        <fullName evidence="2">Uncharacterized protein</fullName>
    </submittedName>
</protein>
<dbReference type="Proteomes" id="UP000002059">
    <property type="component" value="Partially assembled WGS sequence"/>
</dbReference>
<dbReference type="OMA" id="GRATDIN"/>
<dbReference type="GeneID" id="9094415"/>
<dbReference type="STRING" id="502779.C1H7R1"/>
<dbReference type="OrthoDB" id="5421421at2759"/>
<name>C1H7R1_PARBA</name>
<reference evidence="2 3" key="1">
    <citation type="journal article" date="2011" name="PLoS Genet.">
        <title>Comparative genomic analysis of human fungal pathogens causing paracoccidioidomycosis.</title>
        <authorList>
            <person name="Desjardins C.A."/>
            <person name="Champion M.D."/>
            <person name="Holder J.W."/>
            <person name="Muszewska A."/>
            <person name="Goldberg J."/>
            <person name="Bailao A.M."/>
            <person name="Brigido M.M."/>
            <person name="Ferreira M.E."/>
            <person name="Garcia A.M."/>
            <person name="Grynberg M."/>
            <person name="Gujja S."/>
            <person name="Heiman D.I."/>
            <person name="Henn M.R."/>
            <person name="Kodira C.D."/>
            <person name="Leon-Narvaez H."/>
            <person name="Longo L.V."/>
            <person name="Ma L.J."/>
            <person name="Malavazi I."/>
            <person name="Matsuo A.L."/>
            <person name="Morais F.V."/>
            <person name="Pereira M."/>
            <person name="Rodriguez-Brito S."/>
            <person name="Sakthikumar S."/>
            <person name="Salem-Izacc S.M."/>
            <person name="Sykes S.M."/>
            <person name="Teixeira M.M."/>
            <person name="Vallejo M.C."/>
            <person name="Walter M.E."/>
            <person name="Yandava C."/>
            <person name="Young S."/>
            <person name="Zeng Q."/>
            <person name="Zucker J."/>
            <person name="Felipe M.S."/>
            <person name="Goldman G.H."/>
            <person name="Haas B.J."/>
            <person name="McEwen J.G."/>
            <person name="Nino-Vega G."/>
            <person name="Puccia R."/>
            <person name="San-Blas G."/>
            <person name="Soares C.M."/>
            <person name="Birren B.W."/>
            <person name="Cuomo C.A."/>
        </authorList>
    </citation>
    <scope>NUCLEOTIDE SEQUENCE [LARGE SCALE GENOMIC DNA]</scope>
    <source>
        <strain evidence="3">ATCC MYA-826 / Pb01</strain>
    </source>
</reference>
<gene>
    <name evidence="2" type="ORF">PAAG_06802</name>
</gene>
<evidence type="ECO:0000313" key="2">
    <source>
        <dbReference type="EMBL" id="EEH36384.2"/>
    </source>
</evidence>
<accession>C1H7R1</accession>
<dbReference type="AlphaFoldDB" id="C1H7R1"/>
<evidence type="ECO:0000256" key="1">
    <source>
        <dbReference type="SAM" id="MobiDB-lite"/>
    </source>
</evidence>
<feature type="compositionally biased region" description="Basic and acidic residues" evidence="1">
    <location>
        <begin position="1"/>
        <end position="20"/>
    </location>
</feature>